<reference evidence="1" key="2">
    <citation type="journal article" date="2015" name="Data Brief">
        <title>Shoot transcriptome of the giant reed, Arundo donax.</title>
        <authorList>
            <person name="Barrero R.A."/>
            <person name="Guerrero F.D."/>
            <person name="Moolhuijzen P."/>
            <person name="Goolsby J.A."/>
            <person name="Tidwell J."/>
            <person name="Bellgard S.E."/>
            <person name="Bellgard M.I."/>
        </authorList>
    </citation>
    <scope>NUCLEOTIDE SEQUENCE</scope>
    <source>
        <tissue evidence="1">Shoot tissue taken approximately 20 cm above the soil surface</tissue>
    </source>
</reference>
<protein>
    <submittedName>
        <fullName evidence="1">Uncharacterized protein</fullName>
    </submittedName>
</protein>
<evidence type="ECO:0000313" key="1">
    <source>
        <dbReference type="EMBL" id="JAD46251.1"/>
    </source>
</evidence>
<organism evidence="1">
    <name type="scientific">Arundo donax</name>
    <name type="common">Giant reed</name>
    <name type="synonym">Donax arundinaceus</name>
    <dbReference type="NCBI Taxonomy" id="35708"/>
    <lineage>
        <taxon>Eukaryota</taxon>
        <taxon>Viridiplantae</taxon>
        <taxon>Streptophyta</taxon>
        <taxon>Embryophyta</taxon>
        <taxon>Tracheophyta</taxon>
        <taxon>Spermatophyta</taxon>
        <taxon>Magnoliopsida</taxon>
        <taxon>Liliopsida</taxon>
        <taxon>Poales</taxon>
        <taxon>Poaceae</taxon>
        <taxon>PACMAD clade</taxon>
        <taxon>Arundinoideae</taxon>
        <taxon>Arundineae</taxon>
        <taxon>Arundo</taxon>
    </lineage>
</organism>
<accession>A0A0A9A560</accession>
<name>A0A0A9A560_ARUDO</name>
<dbReference type="EMBL" id="GBRH01251644">
    <property type="protein sequence ID" value="JAD46251.1"/>
    <property type="molecule type" value="Transcribed_RNA"/>
</dbReference>
<proteinExistence type="predicted"/>
<sequence length="8" mass="959">MRGARRNV</sequence>
<reference evidence="1" key="1">
    <citation type="submission" date="2014-09" db="EMBL/GenBank/DDBJ databases">
        <authorList>
            <person name="Magalhaes I.L.F."/>
            <person name="Oliveira U."/>
            <person name="Santos F.R."/>
            <person name="Vidigal T.H.D.A."/>
            <person name="Brescovit A.D."/>
            <person name="Santos A.J."/>
        </authorList>
    </citation>
    <scope>NUCLEOTIDE SEQUENCE</scope>
    <source>
        <tissue evidence="1">Shoot tissue taken approximately 20 cm above the soil surface</tissue>
    </source>
</reference>